<comment type="caution">
    <text evidence="2">The sequence shown here is derived from an EMBL/GenBank/DDBJ whole genome shotgun (WGS) entry which is preliminary data.</text>
</comment>
<evidence type="ECO:0000313" key="2">
    <source>
        <dbReference type="EMBL" id="KAH3707225.1"/>
    </source>
</evidence>
<feature type="chain" id="PRO_5039074041" evidence="1">
    <location>
        <begin position="29"/>
        <end position="146"/>
    </location>
</feature>
<dbReference type="Proteomes" id="UP000828390">
    <property type="component" value="Unassembled WGS sequence"/>
</dbReference>
<keyword evidence="3" id="KW-1185">Reference proteome</keyword>
<reference evidence="2" key="1">
    <citation type="journal article" date="2019" name="bioRxiv">
        <title>The Genome of the Zebra Mussel, Dreissena polymorpha: A Resource for Invasive Species Research.</title>
        <authorList>
            <person name="McCartney M.A."/>
            <person name="Auch B."/>
            <person name="Kono T."/>
            <person name="Mallez S."/>
            <person name="Zhang Y."/>
            <person name="Obille A."/>
            <person name="Becker A."/>
            <person name="Abrahante J.E."/>
            <person name="Garbe J."/>
            <person name="Badalamenti J.P."/>
            <person name="Herman A."/>
            <person name="Mangelson H."/>
            <person name="Liachko I."/>
            <person name="Sullivan S."/>
            <person name="Sone E.D."/>
            <person name="Koren S."/>
            <person name="Silverstein K.A.T."/>
            <person name="Beckman K.B."/>
            <person name="Gohl D.M."/>
        </authorList>
    </citation>
    <scope>NUCLEOTIDE SEQUENCE</scope>
    <source>
        <strain evidence="2">Duluth1</strain>
        <tissue evidence="2">Whole animal</tissue>
    </source>
</reference>
<gene>
    <name evidence="2" type="ORF">DPMN_066624</name>
</gene>
<feature type="signal peptide" evidence="1">
    <location>
        <begin position="1"/>
        <end position="28"/>
    </location>
</feature>
<evidence type="ECO:0000313" key="3">
    <source>
        <dbReference type="Proteomes" id="UP000828390"/>
    </source>
</evidence>
<accession>A0A9D4BS73</accession>
<dbReference type="AlphaFoldDB" id="A0A9D4BS73"/>
<dbReference type="EMBL" id="JAIWYP010000014">
    <property type="protein sequence ID" value="KAH3707225.1"/>
    <property type="molecule type" value="Genomic_DNA"/>
</dbReference>
<protein>
    <submittedName>
        <fullName evidence="2">Uncharacterized protein</fullName>
    </submittedName>
</protein>
<reference evidence="2" key="2">
    <citation type="submission" date="2020-11" db="EMBL/GenBank/DDBJ databases">
        <authorList>
            <person name="McCartney M.A."/>
            <person name="Auch B."/>
            <person name="Kono T."/>
            <person name="Mallez S."/>
            <person name="Becker A."/>
            <person name="Gohl D.M."/>
            <person name="Silverstein K.A.T."/>
            <person name="Koren S."/>
            <person name="Bechman K.B."/>
            <person name="Herman A."/>
            <person name="Abrahante J.E."/>
            <person name="Garbe J."/>
        </authorList>
    </citation>
    <scope>NUCLEOTIDE SEQUENCE</scope>
    <source>
        <strain evidence="2">Duluth1</strain>
        <tissue evidence="2">Whole animal</tissue>
    </source>
</reference>
<keyword evidence="1" id="KW-0732">Signal</keyword>
<sequence length="146" mass="16512">MNRMYLIPSLAKLWLFLHAIFWCNYVSASAIESGHENITEDTDAHINSTQEDAAFTVKTSTPLFDFVVTTTDITTEICSTVDPLHAREFSCNDSQEDFNASCVTVPPLLQIVLVNCLRTSMKRKYTSSLLSSIFISRTFQVLLRIH</sequence>
<name>A0A9D4BS73_DREPO</name>
<organism evidence="2 3">
    <name type="scientific">Dreissena polymorpha</name>
    <name type="common">Zebra mussel</name>
    <name type="synonym">Mytilus polymorpha</name>
    <dbReference type="NCBI Taxonomy" id="45954"/>
    <lineage>
        <taxon>Eukaryota</taxon>
        <taxon>Metazoa</taxon>
        <taxon>Spiralia</taxon>
        <taxon>Lophotrochozoa</taxon>
        <taxon>Mollusca</taxon>
        <taxon>Bivalvia</taxon>
        <taxon>Autobranchia</taxon>
        <taxon>Heteroconchia</taxon>
        <taxon>Euheterodonta</taxon>
        <taxon>Imparidentia</taxon>
        <taxon>Neoheterodontei</taxon>
        <taxon>Myida</taxon>
        <taxon>Dreissenoidea</taxon>
        <taxon>Dreissenidae</taxon>
        <taxon>Dreissena</taxon>
    </lineage>
</organism>
<proteinExistence type="predicted"/>
<evidence type="ECO:0000256" key="1">
    <source>
        <dbReference type="SAM" id="SignalP"/>
    </source>
</evidence>